<proteinExistence type="predicted"/>
<accession>A0ABN2RXK2</accession>
<comment type="caution">
    <text evidence="2">The sequence shown here is derived from an EMBL/GenBank/DDBJ whole genome shotgun (WGS) entry which is preliminary data.</text>
</comment>
<name>A0ABN2RXK2_9PSEU</name>
<dbReference type="Proteomes" id="UP001501116">
    <property type="component" value="Unassembled WGS sequence"/>
</dbReference>
<dbReference type="EMBL" id="BAAANN010000028">
    <property type="protein sequence ID" value="GAA1976780.1"/>
    <property type="molecule type" value="Genomic_DNA"/>
</dbReference>
<dbReference type="Gene3D" id="3.40.630.30">
    <property type="match status" value="1"/>
</dbReference>
<dbReference type="InterPro" id="IPR000182">
    <property type="entry name" value="GNAT_dom"/>
</dbReference>
<gene>
    <name evidence="2" type="ORF">GCM10009754_60630</name>
</gene>
<dbReference type="PROSITE" id="PS51186">
    <property type="entry name" value="GNAT"/>
    <property type="match status" value="1"/>
</dbReference>
<protein>
    <submittedName>
        <fullName evidence="2">GNAT family N-acetyltransferase</fullName>
    </submittedName>
</protein>
<organism evidence="2 3">
    <name type="scientific">Amycolatopsis minnesotensis</name>
    <dbReference type="NCBI Taxonomy" id="337894"/>
    <lineage>
        <taxon>Bacteria</taxon>
        <taxon>Bacillati</taxon>
        <taxon>Actinomycetota</taxon>
        <taxon>Actinomycetes</taxon>
        <taxon>Pseudonocardiales</taxon>
        <taxon>Pseudonocardiaceae</taxon>
        <taxon>Amycolatopsis</taxon>
    </lineage>
</organism>
<sequence length="252" mass="26841">MSALQSYLRANAATGRETERIGPFLATFSPRSANRFLNYAVPDDGAVPTASEVEALAEAYRRRNLLPRLEFMTDTAPEAEPALRAAGFALERRVPVMTCPPGQAVTQPEPAGTTLVVPGADAEYAAMLSAQHEAYDSLDPVTDDDVAGAKDNVARGGLAVVAFDRETGEAAGGGVADVITDGFTELAGFGVRARYRRRGIAAAITECLTRRAHERGAHLPFLTPAGPPEARIYARAGYRPASEMVHLSRENT</sequence>
<dbReference type="Pfam" id="PF00583">
    <property type="entry name" value="Acetyltransf_1"/>
    <property type="match status" value="1"/>
</dbReference>
<evidence type="ECO:0000259" key="1">
    <source>
        <dbReference type="PROSITE" id="PS51186"/>
    </source>
</evidence>
<reference evidence="2 3" key="1">
    <citation type="journal article" date="2019" name="Int. J. Syst. Evol. Microbiol.">
        <title>The Global Catalogue of Microorganisms (GCM) 10K type strain sequencing project: providing services to taxonomists for standard genome sequencing and annotation.</title>
        <authorList>
            <consortium name="The Broad Institute Genomics Platform"/>
            <consortium name="The Broad Institute Genome Sequencing Center for Infectious Disease"/>
            <person name="Wu L."/>
            <person name="Ma J."/>
        </authorList>
    </citation>
    <scope>NUCLEOTIDE SEQUENCE [LARGE SCALE GENOMIC DNA]</scope>
    <source>
        <strain evidence="2 3">JCM 14545</strain>
    </source>
</reference>
<dbReference type="CDD" id="cd04301">
    <property type="entry name" value="NAT_SF"/>
    <property type="match status" value="1"/>
</dbReference>
<evidence type="ECO:0000313" key="2">
    <source>
        <dbReference type="EMBL" id="GAA1976780.1"/>
    </source>
</evidence>
<dbReference type="InterPro" id="IPR016181">
    <property type="entry name" value="Acyl_CoA_acyltransferase"/>
</dbReference>
<evidence type="ECO:0000313" key="3">
    <source>
        <dbReference type="Proteomes" id="UP001501116"/>
    </source>
</evidence>
<dbReference type="RefSeq" id="WP_344426461.1">
    <property type="nucleotide sequence ID" value="NZ_BAAANN010000028.1"/>
</dbReference>
<feature type="domain" description="N-acetyltransferase" evidence="1">
    <location>
        <begin position="114"/>
        <end position="252"/>
    </location>
</feature>
<dbReference type="SUPFAM" id="SSF55729">
    <property type="entry name" value="Acyl-CoA N-acyltransferases (Nat)"/>
    <property type="match status" value="1"/>
</dbReference>
<keyword evidence="3" id="KW-1185">Reference proteome</keyword>